<keyword evidence="5" id="KW-1185">Reference proteome</keyword>
<dbReference type="KEGG" id="pob:LPB03_05480"/>
<gene>
    <name evidence="4" type="ORF">LPB3_07015</name>
</gene>
<keyword evidence="1" id="KW-0677">Repeat</keyword>
<accession>A0A1B8TWQ0</accession>
<feature type="repeat" description="ANK" evidence="3">
    <location>
        <begin position="69"/>
        <end position="101"/>
    </location>
</feature>
<dbReference type="Pfam" id="PF12796">
    <property type="entry name" value="Ank_2"/>
    <property type="match status" value="1"/>
</dbReference>
<reference evidence="5" key="1">
    <citation type="submission" date="2016-02" db="EMBL/GenBank/DDBJ databases">
        <authorList>
            <person name="Shin S.-K."/>
            <person name="Yi H."/>
            <person name="Kim E."/>
        </authorList>
    </citation>
    <scope>NUCLEOTIDE SEQUENCE [LARGE SCALE GENOMIC DNA]</scope>
    <source>
        <strain evidence="5">LPB0003</strain>
    </source>
</reference>
<keyword evidence="2 3" id="KW-0040">ANK repeat</keyword>
<evidence type="ECO:0000256" key="3">
    <source>
        <dbReference type="PROSITE-ProRule" id="PRU00023"/>
    </source>
</evidence>
<feature type="repeat" description="ANK" evidence="3">
    <location>
        <begin position="36"/>
        <end position="68"/>
    </location>
</feature>
<dbReference type="EMBL" id="LSFM01000022">
    <property type="protein sequence ID" value="OBY64146.1"/>
    <property type="molecule type" value="Genomic_DNA"/>
</dbReference>
<evidence type="ECO:0000313" key="5">
    <source>
        <dbReference type="Proteomes" id="UP000092584"/>
    </source>
</evidence>
<evidence type="ECO:0000313" key="4">
    <source>
        <dbReference type="EMBL" id="OBY64146.1"/>
    </source>
</evidence>
<dbReference type="OrthoDB" id="1374157at2"/>
<dbReference type="Pfam" id="PF00023">
    <property type="entry name" value="Ank"/>
    <property type="match status" value="1"/>
</dbReference>
<feature type="repeat" description="ANK" evidence="3">
    <location>
        <begin position="102"/>
        <end position="134"/>
    </location>
</feature>
<organism evidence="4 5">
    <name type="scientific">Polaribacter vadi</name>
    <dbReference type="NCBI Taxonomy" id="1774273"/>
    <lineage>
        <taxon>Bacteria</taxon>
        <taxon>Pseudomonadati</taxon>
        <taxon>Bacteroidota</taxon>
        <taxon>Flavobacteriia</taxon>
        <taxon>Flavobacteriales</taxon>
        <taxon>Flavobacteriaceae</taxon>
    </lineage>
</organism>
<dbReference type="RefSeq" id="WP_065318896.1">
    <property type="nucleotide sequence ID" value="NZ_CP017477.1"/>
</dbReference>
<dbReference type="Proteomes" id="UP000092584">
    <property type="component" value="Unassembled WGS sequence"/>
</dbReference>
<dbReference type="PROSITE" id="PS50088">
    <property type="entry name" value="ANK_REPEAT"/>
    <property type="match status" value="3"/>
</dbReference>
<evidence type="ECO:0000256" key="1">
    <source>
        <dbReference type="ARBA" id="ARBA00022737"/>
    </source>
</evidence>
<dbReference type="SMART" id="SM00248">
    <property type="entry name" value="ANK"/>
    <property type="match status" value="5"/>
</dbReference>
<dbReference type="PROSITE" id="PS50297">
    <property type="entry name" value="ANK_REP_REGION"/>
    <property type="match status" value="3"/>
</dbReference>
<evidence type="ECO:0000256" key="2">
    <source>
        <dbReference type="ARBA" id="ARBA00023043"/>
    </source>
</evidence>
<dbReference type="AlphaFoldDB" id="A0A1B8TWQ0"/>
<protein>
    <submittedName>
        <fullName evidence="4">Uncharacterized protein</fullName>
    </submittedName>
</protein>
<dbReference type="InterPro" id="IPR036770">
    <property type="entry name" value="Ankyrin_rpt-contain_sf"/>
</dbReference>
<name>A0A1B8TWQ0_9FLAO</name>
<dbReference type="STRING" id="1774273.LPB03_05480"/>
<comment type="caution">
    <text evidence="4">The sequence shown here is derived from an EMBL/GenBank/DDBJ whole genome shotgun (WGS) entry which is preliminary data.</text>
</comment>
<proteinExistence type="predicted"/>
<dbReference type="InterPro" id="IPR002110">
    <property type="entry name" value="Ankyrin_rpt"/>
</dbReference>
<dbReference type="PANTHER" id="PTHR24171">
    <property type="entry name" value="ANKYRIN REPEAT DOMAIN-CONTAINING PROTEIN 39-RELATED"/>
    <property type="match status" value="1"/>
</dbReference>
<dbReference type="Gene3D" id="1.25.40.20">
    <property type="entry name" value="Ankyrin repeat-containing domain"/>
    <property type="match status" value="2"/>
</dbReference>
<sequence>MNVISSFFDAIQSVNINLIETLLKKFPNLANAKDKRGFTPLVFATYFDKKEIAETLIKNKANVNHKDAKGNTALLGVAFKGNIDIALLLLNNGANINAQNNLGYTALIFATLYNQTKMVEFLLNQNADITLKDEENKTALDHAISKDFKEIITLLNSKKLLTSK</sequence>
<dbReference type="SUPFAM" id="SSF48403">
    <property type="entry name" value="Ankyrin repeat"/>
    <property type="match status" value="1"/>
</dbReference>